<name>A0A7S4T5E2_9STRA</name>
<evidence type="ECO:0000256" key="2">
    <source>
        <dbReference type="ARBA" id="ARBA00009540"/>
    </source>
</evidence>
<dbReference type="InterPro" id="IPR006571">
    <property type="entry name" value="TLDc_dom"/>
</dbReference>
<evidence type="ECO:0000313" key="7">
    <source>
        <dbReference type="EMBL" id="CAE4666280.1"/>
    </source>
</evidence>
<dbReference type="AlphaFoldDB" id="A0A7S4T5E2"/>
<protein>
    <recommendedName>
        <fullName evidence="4">Oxidation resistance protein 1</fullName>
    </recommendedName>
</protein>
<evidence type="ECO:0000256" key="4">
    <source>
        <dbReference type="ARBA" id="ARBA00040604"/>
    </source>
</evidence>
<proteinExistence type="inferred from homology"/>
<reference evidence="7" key="1">
    <citation type="submission" date="2021-01" db="EMBL/GenBank/DDBJ databases">
        <authorList>
            <person name="Corre E."/>
            <person name="Pelletier E."/>
            <person name="Niang G."/>
            <person name="Scheremetjew M."/>
            <person name="Finn R."/>
            <person name="Kale V."/>
            <person name="Holt S."/>
            <person name="Cochrane G."/>
            <person name="Meng A."/>
            <person name="Brown T."/>
            <person name="Cohen L."/>
        </authorList>
    </citation>
    <scope>NUCLEOTIDE SEQUENCE</scope>
    <source>
        <strain evidence="7">GSO104</strain>
    </source>
</reference>
<evidence type="ECO:0000256" key="1">
    <source>
        <dbReference type="ARBA" id="ARBA00004173"/>
    </source>
</evidence>
<comment type="subcellular location">
    <subcellularLocation>
        <location evidence="1">Mitochondrion</location>
    </subcellularLocation>
</comment>
<sequence>MMTQAPTHPPLLCQEVCEESIGELPIYSLNNDLDDEEKEGEESDGWLLSCRECAEAESEFMSLASNESFASLAAEFKASIGSCKMHTSMENLMRGTSFRSVSSTENLQRRTSYRSSPSMTRMNSFRSNTKNNNGKADTFHSPQTVIVQMSERGDLYADDGSVYNEEVSRCLFRSNCADPDSKYRSKNPVLKKIFSFVDSVEEMRENRRNEVYHQRIGLLRNIVQQARIDAAEGSTDRANLERAMSLDHLGELGVALFSPLDGAFETDFENITSFLDCVDTTSTENGSCGDNEDELSYVSEDEITIQIRSEDAEILKSSPYILSKDMMQQIADCGLPSTISMKQWVRLYSVSRDGDSFGTFLRNVKGHSFTVLVVQTCRGEIVGGFVDHPWEQQKNVQDGSRYYGTGGSFLFHVKEGSRDVRGRHRTLSFCPLPIFHQSDDDIAEAFANAPADTDVAECYGDHLDKDKVIIHKWQGKNNYNQLCHTREGKIAMGGGGEDGTFGLCLQDFFGHGSTGACDTYGTTGPLTRHEHFDVVEFEVYGFEYAW</sequence>
<dbReference type="PROSITE" id="PS51886">
    <property type="entry name" value="TLDC"/>
    <property type="match status" value="1"/>
</dbReference>
<keyword evidence="3" id="KW-0496">Mitochondrion</keyword>
<dbReference type="PANTHER" id="PTHR23354:SF62">
    <property type="entry name" value="MUSTARD, ISOFORM V"/>
    <property type="match status" value="1"/>
</dbReference>
<dbReference type="SMART" id="SM00584">
    <property type="entry name" value="TLDc"/>
    <property type="match status" value="1"/>
</dbReference>
<evidence type="ECO:0000259" key="6">
    <source>
        <dbReference type="PROSITE" id="PS51886"/>
    </source>
</evidence>
<feature type="domain" description="TLDc" evidence="6">
    <location>
        <begin position="320"/>
        <end position="543"/>
    </location>
</feature>
<gene>
    <name evidence="7" type="ORF">DBRI00130_LOCUS43060</name>
</gene>
<dbReference type="GO" id="GO:0005739">
    <property type="term" value="C:mitochondrion"/>
    <property type="evidence" value="ECO:0007669"/>
    <property type="project" value="UniProtKB-SubCell"/>
</dbReference>
<dbReference type="PANTHER" id="PTHR23354">
    <property type="entry name" value="NUCLEOLAR PROTEIN 7/ESTROGEN RECEPTOR COACTIVATOR-RELATED"/>
    <property type="match status" value="1"/>
</dbReference>
<organism evidence="7">
    <name type="scientific">Ditylum brightwellii</name>
    <dbReference type="NCBI Taxonomy" id="49249"/>
    <lineage>
        <taxon>Eukaryota</taxon>
        <taxon>Sar</taxon>
        <taxon>Stramenopiles</taxon>
        <taxon>Ochrophyta</taxon>
        <taxon>Bacillariophyta</taxon>
        <taxon>Mediophyceae</taxon>
        <taxon>Lithodesmiophycidae</taxon>
        <taxon>Lithodesmiales</taxon>
        <taxon>Lithodesmiaceae</taxon>
        <taxon>Ditylum</taxon>
    </lineage>
</organism>
<dbReference type="Pfam" id="PF07534">
    <property type="entry name" value="TLD"/>
    <property type="match status" value="2"/>
</dbReference>
<accession>A0A7S4T5E2</accession>
<comment type="similarity">
    <text evidence="2">Belongs to the OXR1 family.</text>
</comment>
<evidence type="ECO:0000256" key="5">
    <source>
        <dbReference type="SAM" id="MobiDB-lite"/>
    </source>
</evidence>
<evidence type="ECO:0000256" key="3">
    <source>
        <dbReference type="ARBA" id="ARBA00023128"/>
    </source>
</evidence>
<dbReference type="EMBL" id="HBNS01059863">
    <property type="protein sequence ID" value="CAE4666280.1"/>
    <property type="molecule type" value="Transcribed_RNA"/>
</dbReference>
<feature type="region of interest" description="Disordered" evidence="5">
    <location>
        <begin position="100"/>
        <end position="138"/>
    </location>
</feature>